<evidence type="ECO:0000259" key="2">
    <source>
        <dbReference type="SMART" id="SM01287"/>
    </source>
</evidence>
<dbReference type="Pfam" id="PF08512">
    <property type="entry name" value="Rttp106-like_middle"/>
    <property type="match status" value="1"/>
</dbReference>
<name>I3EDH2_NEMP3</name>
<feature type="compositionally biased region" description="Low complexity" evidence="1">
    <location>
        <begin position="477"/>
        <end position="490"/>
    </location>
</feature>
<accession>I3EDH2</accession>
<dbReference type="EMBL" id="GL870884">
    <property type="protein sequence ID" value="EIJ87269.1"/>
    <property type="molecule type" value="Genomic_DNA"/>
</dbReference>
<dbReference type="OrthoDB" id="2193092at2759"/>
<evidence type="ECO:0000256" key="1">
    <source>
        <dbReference type="SAM" id="MobiDB-lite"/>
    </source>
</evidence>
<dbReference type="PANTHER" id="PTHR45849">
    <property type="entry name" value="FACT COMPLEX SUBUNIT SSRP1"/>
    <property type="match status" value="1"/>
</dbReference>
<dbReference type="FunCoup" id="I3EDH2">
    <property type="interactions" value="279"/>
</dbReference>
<evidence type="ECO:0000313" key="3">
    <source>
        <dbReference type="EMBL" id="EIJ87269.1"/>
    </source>
</evidence>
<dbReference type="Proteomes" id="UP000002872">
    <property type="component" value="Unassembled WGS sequence"/>
</dbReference>
<feature type="domain" description="Histone chaperone RTT106/FACT complex subunit SPT16-like middle" evidence="2">
    <location>
        <begin position="346"/>
        <end position="438"/>
    </location>
</feature>
<feature type="compositionally biased region" description="Acidic residues" evidence="1">
    <location>
        <begin position="464"/>
        <end position="475"/>
    </location>
</feature>
<protein>
    <recommendedName>
        <fullName evidence="2">Histone chaperone RTT106/FACT complex subunit SPT16-like middle domain-containing protein</fullName>
    </recommendedName>
</protein>
<dbReference type="InterPro" id="IPR050454">
    <property type="entry name" value="RTT106/SSRP1_HistChap/FACT"/>
</dbReference>
<dbReference type="STRING" id="935791.I3EDH2"/>
<dbReference type="SMART" id="SM01287">
    <property type="entry name" value="Rtt106"/>
    <property type="match status" value="1"/>
</dbReference>
<proteinExistence type="predicted"/>
<dbReference type="CDD" id="cd13231">
    <property type="entry name" value="PH2_SSRP1-like"/>
    <property type="match status" value="1"/>
</dbReference>
<dbReference type="VEuPathDB" id="MicrosporidiaDB:NEQG_02604"/>
<dbReference type="HOGENOM" id="CLU_017374_0_1_1"/>
<dbReference type="InterPro" id="IPR035417">
    <property type="entry name" value="SSRP1/POB3_N"/>
</dbReference>
<reference evidence="3" key="1">
    <citation type="submission" date="2011-01" db="EMBL/GenBank/DDBJ databases">
        <title>The Genome Sequence of Nematocida parisii strain ERTm3.</title>
        <authorList>
            <consortium name="The Broad Institute Genome Sequencing Platform"/>
            <consortium name="The Broad Institute Genome Sequencing Center for Infectious Disease"/>
            <person name="Cuomo C."/>
            <person name="Troemel E."/>
            <person name="Young S.K."/>
            <person name="Zeng Q."/>
            <person name="Gargeya S."/>
            <person name="Fitzgerald M."/>
            <person name="Haas B."/>
            <person name="Abouelleil A."/>
            <person name="Alvarado L."/>
            <person name="Arachchi H.M."/>
            <person name="Berlin A."/>
            <person name="Chapman S.B."/>
            <person name="Gearin G."/>
            <person name="Goldberg J."/>
            <person name="Griggs A."/>
            <person name="Gujja S."/>
            <person name="Hansen M."/>
            <person name="Heiman D."/>
            <person name="Howarth C."/>
            <person name="Larimer J."/>
            <person name="Lui A."/>
            <person name="MacDonald P.J.P."/>
            <person name="McCowen C."/>
            <person name="Montmayeur A."/>
            <person name="Murphy C."/>
            <person name="Neiman D."/>
            <person name="Pearson M."/>
            <person name="Priest M."/>
            <person name="Roberts A."/>
            <person name="Saif S."/>
            <person name="Shea T."/>
            <person name="Sisk P."/>
            <person name="Stolte C."/>
            <person name="Sykes S."/>
            <person name="Wortman J."/>
            <person name="Nusbaum C."/>
            <person name="Birren B."/>
        </authorList>
    </citation>
    <scope>NUCLEOTIDE SEQUENCE</scope>
    <source>
        <strain evidence="3">ERTm3</strain>
    </source>
</reference>
<organism evidence="3 4">
    <name type="scientific">Nematocida parisii (strain ERTm3)</name>
    <name type="common">Nematode killer fungus</name>
    <dbReference type="NCBI Taxonomy" id="935791"/>
    <lineage>
        <taxon>Eukaryota</taxon>
        <taxon>Fungi</taxon>
        <taxon>Fungi incertae sedis</taxon>
        <taxon>Microsporidia</taxon>
        <taxon>Nematocida</taxon>
    </lineage>
</organism>
<dbReference type="GO" id="GO:0031491">
    <property type="term" value="F:nucleosome binding"/>
    <property type="evidence" value="ECO:0007669"/>
    <property type="project" value="TreeGrafter"/>
</dbReference>
<dbReference type="OMA" id="QVVTKIF"/>
<dbReference type="InterPro" id="IPR013719">
    <property type="entry name" value="RTT106/SPT16-like_middle_dom"/>
</dbReference>
<dbReference type="Pfam" id="PF17292">
    <property type="entry name" value="POB3_N"/>
    <property type="match status" value="1"/>
</dbReference>
<dbReference type="InterPro" id="IPR011993">
    <property type="entry name" value="PH-like_dom_sf"/>
</dbReference>
<dbReference type="Pfam" id="PF21103">
    <property type="entry name" value="PH1_SSRP1-like"/>
    <property type="match status" value="1"/>
</dbReference>
<dbReference type="AlphaFoldDB" id="I3EDH2"/>
<dbReference type="GO" id="GO:0035101">
    <property type="term" value="C:FACT complex"/>
    <property type="evidence" value="ECO:0007669"/>
    <property type="project" value="TreeGrafter"/>
</dbReference>
<dbReference type="InterPro" id="IPR048993">
    <property type="entry name" value="SSRP1-like_PH1"/>
</dbReference>
<dbReference type="GO" id="GO:0042393">
    <property type="term" value="F:histone binding"/>
    <property type="evidence" value="ECO:0007669"/>
    <property type="project" value="TreeGrafter"/>
</dbReference>
<keyword evidence="4" id="KW-1185">Reference proteome</keyword>
<gene>
    <name evidence="3" type="ORF">NEQG_02604</name>
</gene>
<dbReference type="PANTHER" id="PTHR45849:SF1">
    <property type="entry name" value="FACT COMPLEX SUBUNIT SSRP1"/>
    <property type="match status" value="1"/>
</dbReference>
<sequence length="490" mass="54896">MEVLTLDNVYYSRKEGLQKAVVKMASSGIGVKLHGVADIITMPADGIKEIIEHYGVISHTLKIVIQNGAVHIIDGITAEHLENIKQYAKKHYKLNIYHKSLCVEGNVHGTIELQNVSLEFKSQNNAIFDVPLEAISNAYERKGEGIIDINETYFGVSEIRFGSLKEESNVVQLVDLIKSSTVGSDQLEIFSIDEVTSILPRGKYKITLTSSYIHLIGKRYSHQMLYSSISRLFYLERNAEEGVEEMSYLIFELNTPVRQGQTRYHFVNLLVPEEKVKMILGKNSTIIYPEDEEEPPVDPEEKRKIEERGIDYIQEGTLSGCVVDMVEKLSGIKAMNTGTFATFAGGKALKCSLKANEGYLYPLKNGFLFVPQIVYIEYNHIKTVEFSRVNLSSRTAKTFDVRVILLDKKEYMFNGIQKVDYNALETYLGKKDVNCLNEVVNEEWAAAVSDEDEETASEGTSGDLSEETEETEEEGSAAHSGSGSAEESNE</sequence>
<evidence type="ECO:0000313" key="4">
    <source>
        <dbReference type="Proteomes" id="UP000002872"/>
    </source>
</evidence>
<dbReference type="InParanoid" id="I3EDH2"/>
<dbReference type="Gene3D" id="2.30.29.150">
    <property type="match status" value="1"/>
</dbReference>
<dbReference type="Gene3D" id="2.30.29.30">
    <property type="entry name" value="Pleckstrin-homology domain (PH domain)/Phosphotyrosine-binding domain (PTB)"/>
    <property type="match status" value="2"/>
</dbReference>
<feature type="region of interest" description="Disordered" evidence="1">
    <location>
        <begin position="445"/>
        <end position="490"/>
    </location>
</feature>
<dbReference type="SUPFAM" id="SSF50729">
    <property type="entry name" value="PH domain-like"/>
    <property type="match status" value="1"/>
</dbReference>